<reference evidence="6 7" key="1">
    <citation type="submission" date="2016-10" db="EMBL/GenBank/DDBJ databases">
        <authorList>
            <person name="Varghese N."/>
            <person name="Submissions S."/>
        </authorList>
    </citation>
    <scope>NUCLEOTIDE SEQUENCE [LARGE SCALE GENOMIC DNA]</scope>
    <source>
        <strain evidence="6 7">DSM 20748</strain>
    </source>
</reference>
<protein>
    <recommendedName>
        <fullName evidence="5">Tyrosine-protein phosphatase</fullName>
        <ecNumber evidence="5">3.1.3.48</ecNumber>
    </recommendedName>
</protein>
<evidence type="ECO:0000313" key="7">
    <source>
        <dbReference type="Proteomes" id="UP000198647"/>
    </source>
</evidence>
<dbReference type="Pfam" id="PF19567">
    <property type="entry name" value="CpsB_CapC"/>
    <property type="match status" value="1"/>
</dbReference>
<dbReference type="RefSeq" id="WP_093106451.1">
    <property type="nucleotide sequence ID" value="NZ_FNOS01000003.1"/>
</dbReference>
<dbReference type="PANTHER" id="PTHR39181:SF1">
    <property type="entry name" value="TYROSINE-PROTEIN PHOSPHATASE YWQE"/>
    <property type="match status" value="1"/>
</dbReference>
<comment type="caution">
    <text evidence="6">The sequence shown here is derived from an EMBL/GenBank/DDBJ whole genome shotgun (WGS) entry which is preliminary data.</text>
</comment>
<dbReference type="Proteomes" id="UP000198647">
    <property type="component" value="Unassembled WGS sequence"/>
</dbReference>
<gene>
    <name evidence="6" type="ORF">SAMN04488081_1280</name>
</gene>
<evidence type="ECO:0000256" key="5">
    <source>
        <dbReference type="PIRNR" id="PIRNR016557"/>
    </source>
</evidence>
<comment type="catalytic activity">
    <reaction evidence="4 5">
        <text>O-phospho-L-tyrosyl-[protein] + H2O = L-tyrosyl-[protein] + phosphate</text>
        <dbReference type="Rhea" id="RHEA:10684"/>
        <dbReference type="Rhea" id="RHEA-COMP:10136"/>
        <dbReference type="Rhea" id="RHEA-COMP:20101"/>
        <dbReference type="ChEBI" id="CHEBI:15377"/>
        <dbReference type="ChEBI" id="CHEBI:43474"/>
        <dbReference type="ChEBI" id="CHEBI:46858"/>
        <dbReference type="ChEBI" id="CHEBI:61978"/>
        <dbReference type="EC" id="3.1.3.48"/>
    </reaction>
</comment>
<keyword evidence="3 5" id="KW-0904">Protein phosphatase</keyword>
<dbReference type="PIRSF" id="PIRSF016557">
    <property type="entry name" value="Caps_synth_CpsB"/>
    <property type="match status" value="1"/>
</dbReference>
<evidence type="ECO:0000256" key="1">
    <source>
        <dbReference type="ARBA" id="ARBA00005750"/>
    </source>
</evidence>
<keyword evidence="2 5" id="KW-0378">Hydrolase</keyword>
<name>A0A1H3EL17_9BACI</name>
<organism evidence="6 7">
    <name type="scientific">Salimicrobium album</name>
    <dbReference type="NCBI Taxonomy" id="50717"/>
    <lineage>
        <taxon>Bacteria</taxon>
        <taxon>Bacillati</taxon>
        <taxon>Bacillota</taxon>
        <taxon>Bacilli</taxon>
        <taxon>Bacillales</taxon>
        <taxon>Bacillaceae</taxon>
        <taxon>Salimicrobium</taxon>
    </lineage>
</organism>
<dbReference type="EC" id="3.1.3.48" evidence="5"/>
<dbReference type="SUPFAM" id="SSF89550">
    <property type="entry name" value="PHP domain-like"/>
    <property type="match status" value="1"/>
</dbReference>
<dbReference type="PANTHER" id="PTHR39181">
    <property type="entry name" value="TYROSINE-PROTEIN PHOSPHATASE YWQE"/>
    <property type="match status" value="1"/>
</dbReference>
<evidence type="ECO:0000256" key="2">
    <source>
        <dbReference type="ARBA" id="ARBA00022801"/>
    </source>
</evidence>
<accession>A0A1H3EL17</accession>
<comment type="similarity">
    <text evidence="1 5">Belongs to the metallo-dependent hydrolases superfamily. CpsB/CapC family.</text>
</comment>
<dbReference type="InterPro" id="IPR016195">
    <property type="entry name" value="Pol/histidinol_Pase-like"/>
</dbReference>
<evidence type="ECO:0000256" key="3">
    <source>
        <dbReference type="ARBA" id="ARBA00022912"/>
    </source>
</evidence>
<dbReference type="InterPro" id="IPR016667">
    <property type="entry name" value="Caps_polysacc_synth_CpsB/CapC"/>
</dbReference>
<keyword evidence="7" id="KW-1185">Reference proteome</keyword>
<dbReference type="EMBL" id="FNOS01000003">
    <property type="protein sequence ID" value="SDX79432.1"/>
    <property type="molecule type" value="Genomic_DNA"/>
</dbReference>
<sequence>MIDIHSHILPDVDDGAQSERESLEMAEQALEEGIHTIVATPHFKNGHWDNSRRDIEAKVHVLNRFFEENEVPLKVLPGQETRINGDMLADIDNQEVLTINHSQYVFVEFSSDSVPRYTSQLLYDLQLKGYKPIIVHPERNSYLQEKPSVLHDFIQQGAYAQLTAGSLIGSFGKEVKKFSEQLLEAKLIHLIASDAHNVKHRPFHMKEAFERIEKLYGPETREAFLDNARFVVDDEPLFAEPPEHVRKKKRFGLF</sequence>
<proteinExistence type="inferred from homology"/>
<evidence type="ECO:0000256" key="4">
    <source>
        <dbReference type="ARBA" id="ARBA00051722"/>
    </source>
</evidence>
<dbReference type="Gene3D" id="3.20.20.140">
    <property type="entry name" value="Metal-dependent hydrolases"/>
    <property type="match status" value="1"/>
</dbReference>
<evidence type="ECO:0000313" key="6">
    <source>
        <dbReference type="EMBL" id="SDX79432.1"/>
    </source>
</evidence>